<dbReference type="PANTHER" id="PTHR36836:SF1">
    <property type="entry name" value="COLANIC ACID BIOSYNTHESIS PROTEIN WCAK"/>
    <property type="match status" value="1"/>
</dbReference>
<dbReference type="EMBL" id="CADCUV010000004">
    <property type="protein sequence ID" value="CAA9382062.1"/>
    <property type="molecule type" value="Genomic_DNA"/>
</dbReference>
<dbReference type="Pfam" id="PF04230">
    <property type="entry name" value="PS_pyruv_trans"/>
    <property type="match status" value="1"/>
</dbReference>
<sequence>MRIAHLGTFDVENYGDLLFPLVLERRLSDVCEEFVHVSPAGGAPDWEDCAPSIGFEEFLREAPEVDGVVVGGGQILRASPTPLGIYDQGGVSPFVAYPGLWLGAAYVAARDGLPLCWNAPGVPAPFDPAAARFMRWTGSVTDHASVRDHESRRLLEEAGVEAGMGVVPDTAVEVSRLWTEGELSTAYEEAFKSRGKDVPRRTVAFHVNARLAGEDVSVVAGRMDRICAKLGASPILLAIGPSHGDVETQRLVAAKMASGPLLVDRPRGLKEIAACVGRSEVYVGSSLHGMITACSFGRRCVLISAREDHKYGGFLDHLGLASWEVRSWAHAEEKIEALLAAPADAWERALERTTPALDEHWNGLRETLLSGKNSGPEDAARRDAMESFGRISAEQSAYVGADPNGETEVFAGFVAGSLRDAHTRLRRAEQDVAKLTRLMETLDDQVSALTGSRRWKIGDALVSLPRRVLRRPREPVVTQQMEEVLDRFRAWRGGGRTTEGDAPTEEKGPSDR</sequence>
<reference evidence="4" key="1">
    <citation type="submission" date="2020-02" db="EMBL/GenBank/DDBJ databases">
        <authorList>
            <person name="Meier V. D."/>
        </authorList>
    </citation>
    <scope>NUCLEOTIDE SEQUENCE</scope>
    <source>
        <strain evidence="4">AVDCRST_MAG22</strain>
    </source>
</reference>
<gene>
    <name evidence="4" type="ORF">AVDCRST_MAG22-41</name>
</gene>
<dbReference type="AlphaFoldDB" id="A0A6J4NGF5"/>
<feature type="region of interest" description="Disordered" evidence="2">
    <location>
        <begin position="490"/>
        <end position="512"/>
    </location>
</feature>
<dbReference type="PANTHER" id="PTHR36836">
    <property type="entry name" value="COLANIC ACID BIOSYNTHESIS PROTEIN WCAK"/>
    <property type="match status" value="1"/>
</dbReference>
<name>A0A6J4NGF5_9ACTN</name>
<organism evidence="4">
    <name type="scientific">uncultured Rubrobacteraceae bacterium</name>
    <dbReference type="NCBI Taxonomy" id="349277"/>
    <lineage>
        <taxon>Bacteria</taxon>
        <taxon>Bacillati</taxon>
        <taxon>Actinomycetota</taxon>
        <taxon>Rubrobacteria</taxon>
        <taxon>Rubrobacterales</taxon>
        <taxon>Rubrobacteraceae</taxon>
        <taxon>environmental samples</taxon>
    </lineage>
</organism>
<feature type="coiled-coil region" evidence="1">
    <location>
        <begin position="418"/>
        <end position="445"/>
    </location>
</feature>
<feature type="domain" description="Polysaccharide pyruvyl transferase" evidence="3">
    <location>
        <begin position="13"/>
        <end position="304"/>
    </location>
</feature>
<accession>A0A6J4NGF5</accession>
<protein>
    <recommendedName>
        <fullName evidence="3">Polysaccharide pyruvyl transferase domain-containing protein</fullName>
    </recommendedName>
</protein>
<dbReference type="InterPro" id="IPR007345">
    <property type="entry name" value="Polysacch_pyruvyl_Trfase"/>
</dbReference>
<evidence type="ECO:0000259" key="3">
    <source>
        <dbReference type="Pfam" id="PF04230"/>
    </source>
</evidence>
<evidence type="ECO:0000256" key="1">
    <source>
        <dbReference type="SAM" id="Coils"/>
    </source>
</evidence>
<evidence type="ECO:0000256" key="2">
    <source>
        <dbReference type="SAM" id="MobiDB-lite"/>
    </source>
</evidence>
<proteinExistence type="predicted"/>
<evidence type="ECO:0000313" key="4">
    <source>
        <dbReference type="EMBL" id="CAA9382062.1"/>
    </source>
</evidence>
<keyword evidence="1" id="KW-0175">Coiled coil</keyword>